<evidence type="ECO:0000256" key="3">
    <source>
        <dbReference type="ARBA" id="ARBA00022490"/>
    </source>
</evidence>
<keyword evidence="15" id="KW-1185">Reference proteome</keyword>
<dbReference type="GeneTree" id="ENSGT00940000161310"/>
<dbReference type="PANTHER" id="PTHR14695">
    <property type="entry name" value="SHC SH2-DOMAIN BINDING PROTEIN 1-RELATED"/>
    <property type="match status" value="1"/>
</dbReference>
<dbReference type="InterPro" id="IPR011050">
    <property type="entry name" value="Pectin_lyase_fold/virulence"/>
</dbReference>
<dbReference type="CTD" id="79801"/>
<feature type="domain" description="Right handed beta helix" evidence="12">
    <location>
        <begin position="478"/>
        <end position="600"/>
    </location>
</feature>
<feature type="domain" description="SHC SH2" evidence="13">
    <location>
        <begin position="128"/>
        <end position="356"/>
    </location>
</feature>
<comment type="subunit">
    <text evidence="9">Interacts directly with isoform p52shc of SHC1 via its SH2 domain. Interacts with TRIM71; leading to enhanced SHCBP1 protein stability. Interacts with both members of the centralspindlin complex, KIF23 and RACGAP1.</text>
</comment>
<evidence type="ECO:0000256" key="7">
    <source>
        <dbReference type="ARBA" id="ARBA00023212"/>
    </source>
</evidence>
<dbReference type="Proteomes" id="UP000018468">
    <property type="component" value="Linkage group LG23"/>
</dbReference>
<evidence type="ECO:0000256" key="6">
    <source>
        <dbReference type="ARBA" id="ARBA00022990"/>
    </source>
</evidence>
<dbReference type="AlphaFoldDB" id="W5ME92"/>
<keyword evidence="3" id="KW-0963">Cytoplasm</keyword>
<evidence type="ECO:0000256" key="4">
    <source>
        <dbReference type="ARBA" id="ARBA00022553"/>
    </source>
</evidence>
<dbReference type="eggNOG" id="ENOG502QUQ2">
    <property type="taxonomic scope" value="Eukaryota"/>
</dbReference>
<dbReference type="SUPFAM" id="SSF51126">
    <property type="entry name" value="Pectin lyase-like"/>
    <property type="match status" value="1"/>
</dbReference>
<dbReference type="InterPro" id="IPR057508">
    <property type="entry name" value="SHCBP-like_N"/>
</dbReference>
<keyword evidence="7" id="KW-0206">Cytoskeleton</keyword>
<evidence type="ECO:0000313" key="15">
    <source>
        <dbReference type="Proteomes" id="UP000018468"/>
    </source>
</evidence>
<evidence type="ECO:0000259" key="13">
    <source>
        <dbReference type="Pfam" id="PF23762"/>
    </source>
</evidence>
<name>W5ME92_LEPOC</name>
<dbReference type="EMBL" id="AHAT01034963">
    <property type="status" value="NOT_ANNOTATED_CDS"/>
    <property type="molecule type" value="Genomic_DNA"/>
</dbReference>
<comment type="function">
    <text evidence="8">May play a role in signaling pathways governing cellular proliferation, cell growth and differentiation. May be a component of a novel signaling pathway downstream of Shc. Acts as a positive regulator of FGF signaling in neural progenitor cells.</text>
</comment>
<dbReference type="InterPro" id="IPR006626">
    <property type="entry name" value="PbH1"/>
</dbReference>
<dbReference type="Ensembl" id="ENSLOCT00000006709.1">
    <property type="protein sequence ID" value="ENSLOCP00000006701.1"/>
    <property type="gene ID" value="ENSLOCG00000005539.1"/>
</dbReference>
<dbReference type="InterPro" id="IPR045140">
    <property type="entry name" value="SHCBP1-like"/>
</dbReference>
<evidence type="ECO:0000313" key="14">
    <source>
        <dbReference type="Ensembl" id="ENSLOCP00000006701.1"/>
    </source>
</evidence>
<dbReference type="GO" id="GO:0008543">
    <property type="term" value="P:fibroblast growth factor receptor signaling pathway"/>
    <property type="evidence" value="ECO:0000318"/>
    <property type="project" value="GO_Central"/>
</dbReference>
<dbReference type="STRING" id="7918.ENSLOCP00000006701"/>
<dbReference type="FunFam" id="2.160.20.10:FF:000020">
    <property type="entry name" value="SHC SH2 domain-binding protein 1"/>
    <property type="match status" value="1"/>
</dbReference>
<evidence type="ECO:0000256" key="5">
    <source>
        <dbReference type="ARBA" id="ARBA00022737"/>
    </source>
</evidence>
<keyword evidence="6" id="KW-0007">Acetylation</keyword>
<accession>W5ME92</accession>
<feature type="compositionally biased region" description="Acidic residues" evidence="11">
    <location>
        <begin position="78"/>
        <end position="91"/>
    </location>
</feature>
<dbReference type="InParanoid" id="W5ME92"/>
<dbReference type="KEGG" id="loc:102683072"/>
<dbReference type="PANTHER" id="PTHR14695:SF8">
    <property type="entry name" value="SHC SH2 DOMAIN-BINDING PROTEIN 1"/>
    <property type="match status" value="1"/>
</dbReference>
<dbReference type="Pfam" id="PF13229">
    <property type="entry name" value="Beta_helix"/>
    <property type="match status" value="1"/>
</dbReference>
<proteinExistence type="predicted"/>
<evidence type="ECO:0000256" key="9">
    <source>
        <dbReference type="ARBA" id="ARBA00063050"/>
    </source>
</evidence>
<reference evidence="14" key="3">
    <citation type="submission" date="2025-09" db="UniProtKB">
        <authorList>
            <consortium name="Ensembl"/>
        </authorList>
    </citation>
    <scope>IDENTIFICATION</scope>
</reference>
<evidence type="ECO:0000256" key="1">
    <source>
        <dbReference type="ARBA" id="ARBA00004186"/>
    </source>
</evidence>
<dbReference type="SMART" id="SM00710">
    <property type="entry name" value="PbH1"/>
    <property type="match status" value="5"/>
</dbReference>
<dbReference type="OMA" id="FLCESQD"/>
<feature type="region of interest" description="Disordered" evidence="11">
    <location>
        <begin position="1"/>
        <end position="20"/>
    </location>
</feature>
<evidence type="ECO:0000256" key="10">
    <source>
        <dbReference type="ARBA" id="ARBA00073380"/>
    </source>
</evidence>
<dbReference type="OrthoDB" id="5978115at2759"/>
<dbReference type="GO" id="GO:0030496">
    <property type="term" value="C:midbody"/>
    <property type="evidence" value="ECO:0007669"/>
    <property type="project" value="UniProtKB-SubCell"/>
</dbReference>
<evidence type="ECO:0000256" key="8">
    <source>
        <dbReference type="ARBA" id="ARBA00060052"/>
    </source>
</evidence>
<organism evidence="14 15">
    <name type="scientific">Lepisosteus oculatus</name>
    <name type="common">Spotted gar</name>
    <dbReference type="NCBI Taxonomy" id="7918"/>
    <lineage>
        <taxon>Eukaryota</taxon>
        <taxon>Metazoa</taxon>
        <taxon>Chordata</taxon>
        <taxon>Craniata</taxon>
        <taxon>Vertebrata</taxon>
        <taxon>Euteleostomi</taxon>
        <taxon>Actinopterygii</taxon>
        <taxon>Neopterygii</taxon>
        <taxon>Holostei</taxon>
        <taxon>Semionotiformes</taxon>
        <taxon>Lepisosteidae</taxon>
        <taxon>Lepisosteus</taxon>
    </lineage>
</organism>
<comment type="subcellular location">
    <subcellularLocation>
        <location evidence="1">Cytoplasm</location>
        <location evidence="1">Cytoskeleton</location>
        <location evidence="1">Spindle</location>
    </subcellularLocation>
    <subcellularLocation>
        <location evidence="2">Midbody</location>
    </subcellularLocation>
</comment>
<evidence type="ECO:0000256" key="11">
    <source>
        <dbReference type="SAM" id="MobiDB-lite"/>
    </source>
</evidence>
<protein>
    <recommendedName>
        <fullName evidence="10">SHC SH2 domain-binding protein 1</fullName>
    </recommendedName>
</protein>
<keyword evidence="5" id="KW-0677">Repeat</keyword>
<dbReference type="Gene3D" id="2.160.20.10">
    <property type="entry name" value="Single-stranded right-handed beta-helix, Pectin lyase-like"/>
    <property type="match status" value="1"/>
</dbReference>
<dbReference type="InterPro" id="IPR039448">
    <property type="entry name" value="Beta_helix"/>
</dbReference>
<dbReference type="GeneID" id="102683072"/>
<evidence type="ECO:0000256" key="2">
    <source>
        <dbReference type="ARBA" id="ARBA00004214"/>
    </source>
</evidence>
<reference evidence="14" key="2">
    <citation type="submission" date="2025-08" db="UniProtKB">
        <authorList>
            <consortium name="Ensembl"/>
        </authorList>
    </citation>
    <scope>IDENTIFICATION</scope>
</reference>
<dbReference type="InterPro" id="IPR012334">
    <property type="entry name" value="Pectin_lyas_fold"/>
</dbReference>
<keyword evidence="4" id="KW-0597">Phosphoprotein</keyword>
<dbReference type="GO" id="GO:0005819">
    <property type="term" value="C:spindle"/>
    <property type="evidence" value="ECO:0007669"/>
    <property type="project" value="UniProtKB-SubCell"/>
</dbReference>
<feature type="region of interest" description="Disordered" evidence="11">
    <location>
        <begin position="78"/>
        <end position="99"/>
    </location>
</feature>
<evidence type="ECO:0000259" key="12">
    <source>
        <dbReference type="Pfam" id="PF13229"/>
    </source>
</evidence>
<dbReference type="Bgee" id="ENSLOCG00000005539">
    <property type="expression patterns" value="Expressed in ovary and 9 other cell types or tissues"/>
</dbReference>
<reference evidence="15" key="1">
    <citation type="submission" date="2011-12" db="EMBL/GenBank/DDBJ databases">
        <title>The Draft Genome of Lepisosteus oculatus.</title>
        <authorList>
            <consortium name="The Broad Institute Genome Assembly &amp; Analysis Group"/>
            <consortium name="Computational R&amp;D Group"/>
            <consortium name="and Sequencing Platform"/>
            <person name="Di Palma F."/>
            <person name="Alfoldi J."/>
            <person name="Johnson J."/>
            <person name="Berlin A."/>
            <person name="Gnerre S."/>
            <person name="Jaffe D."/>
            <person name="MacCallum I."/>
            <person name="Young S."/>
            <person name="Walker B.J."/>
            <person name="Lander E.S."/>
            <person name="Lindblad-Toh K."/>
        </authorList>
    </citation>
    <scope>NUCLEOTIDE SEQUENCE [LARGE SCALE GENOMIC DNA]</scope>
</reference>
<sequence length="724" mass="81517">MAEDIASASTMQAETNAGIPELQIKPVAKCDEGAASSLIQNEIQEKIDLETEVEMEPAGIDQMPGEILYIKQVLFQENDEDEDTEEDDDSCSDYGSSDKPGTVLQRAECTGNVAFPDIFQTNQLLFYERFKAYQDYMLGDCKTSEVRDFTADYLEKVLEPCGWRAVWSTEVFDVLVEVVDVECSSLKARVELVQPLLCERKGCELTEESMRDLLEAKEHQVPLQELSVVFDESGEFDQTALALEHLRFFYKHIWRKWDEEDEDDDFDYFVRCVEPRLRLYYDILEDRVPTGLVAEYHSFLLKCEEKYQEFTSLRNTINSDSESELDNVSMVEGLKMYEEMESLKRKLKIIENPLLRYVLGYKVNSGLQSSRAKGRRPGGERIVHVVSASMNVSQLQNLMKNKLCPDFSSEEFELQFHSDPLAAVNVCHDGDVVLVCPGQYAVNGSFSIPDSIEVEGFGLPDDVVIEKKGKGDNFVDSTGANVKISNLKFIQHDAIEGILCVRQGKMLLENCVFQCETTGVIVRTSAELTMNLCDLYGAKGAGIEIYPGSTCSLVGNGIHHCKEGILIKDFTDELYTMPKITMTNNVIHNNEGYGVILVKPTDLTRVRKCTEAVFQDELQENGIGQKEEASLEAEMASAQTERCLMEGKAQEDKPGPPEFTEGNDVIKNELVATSAKKKQLQKKKMMELGITQPDDSLMSQEMFVSIEGNQFRRNGKGSFGTFLY</sequence>
<dbReference type="Pfam" id="PF23762">
    <property type="entry name" value="SHCBP_N"/>
    <property type="match status" value="1"/>
</dbReference>